<organism evidence="1 2">
    <name type="scientific">Paecilomyces lecythidis</name>
    <dbReference type="NCBI Taxonomy" id="3004212"/>
    <lineage>
        <taxon>Eukaryota</taxon>
        <taxon>Fungi</taxon>
        <taxon>Dikarya</taxon>
        <taxon>Ascomycota</taxon>
        <taxon>Pezizomycotina</taxon>
        <taxon>Eurotiomycetes</taxon>
        <taxon>Eurotiomycetidae</taxon>
        <taxon>Eurotiales</taxon>
        <taxon>Thermoascaceae</taxon>
        <taxon>Paecilomyces</taxon>
    </lineage>
</organism>
<dbReference type="EMBL" id="JAVDPF010000013">
    <property type="protein sequence ID" value="KAL1877673.1"/>
    <property type="molecule type" value="Genomic_DNA"/>
</dbReference>
<accession>A0ABR3XNW4</accession>
<protein>
    <recommendedName>
        <fullName evidence="3">Kinetochore complex Sim4 subunit Fta1-domain-containing protein</fullName>
    </recommendedName>
</protein>
<dbReference type="InterPro" id="IPR025204">
    <property type="entry name" value="CENP-L"/>
</dbReference>
<keyword evidence="2" id="KW-1185">Reference proteome</keyword>
<sequence>MALFSPKQILNTSWTVHRLSPLHHGKEYPTLLDNATALQTYADRLKETLTGDVLRGVQVGVTAAAAAYDDALLKAGPLRQCVWRVIPVWSHFREEDESLLDDPENTQPSVSPKNALGILMILEYENIVYKAALLAGPDGYHDDRKGSTYLPVLLTRLPNSLRQTLISFLATNFDTYCTVLRLPPSFLCTALETYISVLSPTRSRSRSSSSDSILEEVLKETQLTLSFSSHVAPNLRTLDLNLPRATVSTFVAEGRKNARTNSAPGQQRPFLNSLCAYIDKHLAMKLSLDDQSAEKGPNDYAKLTKVACGAFVLGAEGRMKLAADHGYPTPEDSRMEDDDPDEIRNRLLLQANEGILRALVHRAIPEHKKQN</sequence>
<reference evidence="1 2" key="1">
    <citation type="journal article" date="2024" name="IMA Fungus">
        <title>IMA Genome - F19 : A genome assembly and annotation guide to empower mycologists, including annotated draft genome sequences of Ceratocystis pirilliformis, Diaporthe australafricana, Fusarium ophioides, Paecilomyces lecythidis, and Sporothrix stenoceras.</title>
        <authorList>
            <person name="Aylward J."/>
            <person name="Wilson A.M."/>
            <person name="Visagie C.M."/>
            <person name="Spraker J."/>
            <person name="Barnes I."/>
            <person name="Buitendag C."/>
            <person name="Ceriani C."/>
            <person name="Del Mar Angel L."/>
            <person name="du Plessis D."/>
            <person name="Fuchs T."/>
            <person name="Gasser K."/>
            <person name="Kramer D."/>
            <person name="Li W."/>
            <person name="Munsamy K."/>
            <person name="Piso A."/>
            <person name="Price J.L."/>
            <person name="Sonnekus B."/>
            <person name="Thomas C."/>
            <person name="van der Nest A."/>
            <person name="van Dijk A."/>
            <person name="van Heerden A."/>
            <person name="van Vuuren N."/>
            <person name="Yilmaz N."/>
            <person name="Duong T.A."/>
            <person name="van der Merwe N.A."/>
            <person name="Wingfield M.J."/>
            <person name="Wingfield B.D."/>
        </authorList>
    </citation>
    <scope>NUCLEOTIDE SEQUENCE [LARGE SCALE GENOMIC DNA]</scope>
    <source>
        <strain evidence="1 2">CMW 18167</strain>
    </source>
</reference>
<name>A0ABR3XNW4_9EURO</name>
<evidence type="ECO:0008006" key="3">
    <source>
        <dbReference type="Google" id="ProtNLM"/>
    </source>
</evidence>
<dbReference type="Proteomes" id="UP001583193">
    <property type="component" value="Unassembled WGS sequence"/>
</dbReference>
<gene>
    <name evidence="1" type="ORF">Plec18167_004639</name>
</gene>
<evidence type="ECO:0000313" key="1">
    <source>
        <dbReference type="EMBL" id="KAL1877673.1"/>
    </source>
</evidence>
<comment type="caution">
    <text evidence="1">The sequence shown here is derived from an EMBL/GenBank/DDBJ whole genome shotgun (WGS) entry which is preliminary data.</text>
</comment>
<evidence type="ECO:0000313" key="2">
    <source>
        <dbReference type="Proteomes" id="UP001583193"/>
    </source>
</evidence>
<dbReference type="Pfam" id="PF13092">
    <property type="entry name" value="CENP-L"/>
    <property type="match status" value="1"/>
</dbReference>
<proteinExistence type="predicted"/>